<dbReference type="Gene3D" id="3.40.50.300">
    <property type="entry name" value="P-loop containing nucleotide triphosphate hydrolases"/>
    <property type="match status" value="2"/>
</dbReference>
<dbReference type="InterPro" id="IPR038729">
    <property type="entry name" value="Rad50/SbcC_AAA"/>
</dbReference>
<dbReference type="GO" id="GO:0016887">
    <property type="term" value="F:ATP hydrolysis activity"/>
    <property type="evidence" value="ECO:0007669"/>
    <property type="project" value="InterPro"/>
</dbReference>
<dbReference type="Pfam" id="PF13476">
    <property type="entry name" value="AAA_23"/>
    <property type="match status" value="1"/>
</dbReference>
<keyword evidence="3" id="KW-1003">Cell membrane</keyword>
<dbReference type="GO" id="GO:0005886">
    <property type="term" value="C:plasma membrane"/>
    <property type="evidence" value="ECO:0007669"/>
    <property type="project" value="UniProtKB-SubCell"/>
</dbReference>
<dbReference type="Pfam" id="PF13304">
    <property type="entry name" value="AAA_21"/>
    <property type="match status" value="1"/>
</dbReference>
<reference evidence="9" key="1">
    <citation type="submission" date="2023-08" db="EMBL/GenBank/DDBJ databases">
        <authorList>
            <person name="Messyasz A."/>
            <person name="Mannisto M.K."/>
            <person name="Kerkhof L.J."/>
            <person name="Haggblom M."/>
        </authorList>
    </citation>
    <scope>NUCLEOTIDE SEQUENCE</scope>
    <source>
        <strain evidence="9">X5P6</strain>
    </source>
</reference>
<keyword evidence="6" id="KW-0406">Ion transport</keyword>
<feature type="domain" description="AAA+ ATPase" evidence="8">
    <location>
        <begin position="34"/>
        <end position="247"/>
    </location>
</feature>
<comment type="subcellular location">
    <subcellularLocation>
        <location evidence="1">Cell membrane</location>
        <topology evidence="1">Peripheral membrane protein</topology>
    </subcellularLocation>
</comment>
<dbReference type="InterPro" id="IPR003959">
    <property type="entry name" value="ATPase_AAA_core"/>
</dbReference>
<sequence>MLKKITLLRERVEDWTAYPFSVPTIASLPEISIHSRIAFFAGENGTGKSTLLEAIAAHYGFGPEGGNRNIRNDTTEHNHSTDTLVRALRLSFDKRTGAGFFLRAESFFNTATQIDKLDDPIENAGIGPPIFPSYGGQSLHTRSHGETFFTLLDRKFRRNGLFLLDEPEAALSPQRQLSFLLLIRDTLRHYKDAQFLISTHSPVLLGYPGAQIFSFDGGHLQEIDYEDTAPLQIVRRFTTDRDNFLQELFQEPPSLFEEPDKQ</sequence>
<keyword evidence="2" id="KW-0813">Transport</keyword>
<dbReference type="AlphaFoldDB" id="A0AAU7ZU97"/>
<dbReference type="KEGG" id="tpsc:RBB77_06355"/>
<evidence type="ECO:0000256" key="2">
    <source>
        <dbReference type="ARBA" id="ARBA00022448"/>
    </source>
</evidence>
<dbReference type="InterPro" id="IPR027417">
    <property type="entry name" value="P-loop_NTPase"/>
</dbReference>
<evidence type="ECO:0000313" key="9">
    <source>
        <dbReference type="EMBL" id="XCB34506.1"/>
    </source>
</evidence>
<protein>
    <submittedName>
        <fullName evidence="9">AAA family ATPase</fullName>
    </submittedName>
</protein>
<dbReference type="PANTHER" id="PTHR42771">
    <property type="entry name" value="IRON(3+)-HYDROXAMATE IMPORT ATP-BINDING PROTEIN FHUC"/>
    <property type="match status" value="1"/>
</dbReference>
<keyword evidence="7" id="KW-0472">Membrane</keyword>
<dbReference type="SMART" id="SM00382">
    <property type="entry name" value="AAA"/>
    <property type="match status" value="1"/>
</dbReference>
<dbReference type="PANTHER" id="PTHR42771:SF2">
    <property type="entry name" value="IRON(3+)-HYDROXAMATE IMPORT ATP-BINDING PROTEIN FHUC"/>
    <property type="match status" value="1"/>
</dbReference>
<evidence type="ECO:0000256" key="5">
    <source>
        <dbReference type="ARBA" id="ARBA00023004"/>
    </source>
</evidence>
<accession>A0AAU7ZU97</accession>
<evidence type="ECO:0000256" key="7">
    <source>
        <dbReference type="ARBA" id="ARBA00023136"/>
    </source>
</evidence>
<dbReference type="CDD" id="cd00267">
    <property type="entry name" value="ABC_ATPase"/>
    <property type="match status" value="1"/>
</dbReference>
<evidence type="ECO:0000259" key="8">
    <source>
        <dbReference type="SMART" id="SM00382"/>
    </source>
</evidence>
<dbReference type="SUPFAM" id="SSF52540">
    <property type="entry name" value="P-loop containing nucleoside triphosphate hydrolases"/>
    <property type="match status" value="1"/>
</dbReference>
<evidence type="ECO:0000256" key="6">
    <source>
        <dbReference type="ARBA" id="ARBA00023065"/>
    </source>
</evidence>
<name>A0AAU7ZU97_9BACT</name>
<evidence type="ECO:0000256" key="3">
    <source>
        <dbReference type="ARBA" id="ARBA00022475"/>
    </source>
</evidence>
<dbReference type="GO" id="GO:0005524">
    <property type="term" value="F:ATP binding"/>
    <property type="evidence" value="ECO:0007669"/>
    <property type="project" value="InterPro"/>
</dbReference>
<dbReference type="RefSeq" id="WP_353065718.1">
    <property type="nucleotide sequence ID" value="NZ_CP132942.1"/>
</dbReference>
<proteinExistence type="predicted"/>
<reference evidence="9" key="2">
    <citation type="journal article" date="2024" name="Environ. Microbiol.">
        <title>Genome analysis and description of Tunturibacter gen. nov. expands the diversity of Terriglobia in tundra soils.</title>
        <authorList>
            <person name="Messyasz A."/>
            <person name="Mannisto M.K."/>
            <person name="Kerkhof L.J."/>
            <person name="Haggblom M.M."/>
        </authorList>
    </citation>
    <scope>NUCLEOTIDE SEQUENCE</scope>
    <source>
        <strain evidence="9">X5P6</strain>
    </source>
</reference>
<keyword evidence="5" id="KW-0408">Iron</keyword>
<dbReference type="GO" id="GO:0006302">
    <property type="term" value="P:double-strand break repair"/>
    <property type="evidence" value="ECO:0007669"/>
    <property type="project" value="InterPro"/>
</dbReference>
<evidence type="ECO:0000256" key="1">
    <source>
        <dbReference type="ARBA" id="ARBA00004202"/>
    </source>
</evidence>
<dbReference type="GO" id="GO:0006826">
    <property type="term" value="P:iron ion transport"/>
    <property type="evidence" value="ECO:0007669"/>
    <property type="project" value="UniProtKB-KW"/>
</dbReference>
<gene>
    <name evidence="9" type="ORF">RBB77_06355</name>
</gene>
<dbReference type="InterPro" id="IPR003593">
    <property type="entry name" value="AAA+_ATPase"/>
</dbReference>
<dbReference type="InterPro" id="IPR051535">
    <property type="entry name" value="Siderophore_ABC-ATPase"/>
</dbReference>
<keyword evidence="4" id="KW-0410">Iron transport</keyword>
<dbReference type="EMBL" id="CP132942">
    <property type="protein sequence ID" value="XCB34506.1"/>
    <property type="molecule type" value="Genomic_DNA"/>
</dbReference>
<organism evidence="9">
    <name type="scientific">Tunturiibacter psychrotolerans</name>
    <dbReference type="NCBI Taxonomy" id="3069686"/>
    <lineage>
        <taxon>Bacteria</taxon>
        <taxon>Pseudomonadati</taxon>
        <taxon>Acidobacteriota</taxon>
        <taxon>Terriglobia</taxon>
        <taxon>Terriglobales</taxon>
        <taxon>Acidobacteriaceae</taxon>
        <taxon>Tunturiibacter</taxon>
    </lineage>
</organism>
<evidence type="ECO:0000256" key="4">
    <source>
        <dbReference type="ARBA" id="ARBA00022496"/>
    </source>
</evidence>